<keyword evidence="2" id="KW-0507">mRNA processing</keyword>
<keyword evidence="3" id="KW-0508">mRNA splicing</keyword>
<evidence type="ECO:0000313" key="8">
    <source>
        <dbReference type="EMBL" id="CCX05474.1"/>
    </source>
</evidence>
<dbReference type="Pfam" id="PF08572">
    <property type="entry name" value="PRP3"/>
    <property type="match status" value="1"/>
</dbReference>
<feature type="compositionally biased region" description="Basic and acidic residues" evidence="5">
    <location>
        <begin position="23"/>
        <end position="39"/>
    </location>
</feature>
<feature type="region of interest" description="Disordered" evidence="5">
    <location>
        <begin position="87"/>
        <end position="185"/>
    </location>
</feature>
<dbReference type="STRING" id="1076935.U4L0E1"/>
<dbReference type="Proteomes" id="UP000018144">
    <property type="component" value="Unassembled WGS sequence"/>
</dbReference>
<dbReference type="EMBL" id="HF935255">
    <property type="protein sequence ID" value="CCX05474.1"/>
    <property type="molecule type" value="Genomic_DNA"/>
</dbReference>
<evidence type="ECO:0000313" key="9">
    <source>
        <dbReference type="Proteomes" id="UP000018144"/>
    </source>
</evidence>
<evidence type="ECO:0000259" key="6">
    <source>
        <dbReference type="Pfam" id="PF06544"/>
    </source>
</evidence>
<feature type="region of interest" description="Disordered" evidence="5">
    <location>
        <begin position="1"/>
        <end position="74"/>
    </location>
</feature>
<dbReference type="InterPro" id="IPR027104">
    <property type="entry name" value="Prp3"/>
</dbReference>
<dbReference type="GO" id="GO:0046540">
    <property type="term" value="C:U4/U6 x U5 tri-snRNP complex"/>
    <property type="evidence" value="ECO:0007669"/>
    <property type="project" value="InterPro"/>
</dbReference>
<feature type="domain" description="Small nuclear ribonucleoprotein Prp3 C-terminal" evidence="6">
    <location>
        <begin position="422"/>
        <end position="554"/>
    </location>
</feature>
<proteinExistence type="predicted"/>
<keyword evidence="4" id="KW-0539">Nucleus</keyword>
<accession>U4L0E1</accession>
<dbReference type="PANTHER" id="PTHR14212">
    <property type="entry name" value="U4/U6-ASSOCIATED RNA SPLICING FACTOR-RELATED"/>
    <property type="match status" value="1"/>
</dbReference>
<gene>
    <name evidence="8" type="ORF">PCON_05061</name>
</gene>
<sequence>MDSSGRKRPAADGTTSPAKRPKGGPDQERIQKMMAEARAKAAAKAAELSASRPVSSASASPAGTSAPAAPLSAAERMAALRSRIANAVSRSTANAAAPPITKPTPTPVYRRDEPDPEDASKARGGLDIGLHPALLGDSMDSGSSRRGKVQPKFATTMANRRVDTGKGKPKKQLDLSLPPVDLVDPTKNPYYDPNIAAKSLQPRRIAKNLHFNEKGKYIEQANALRRQAALEEMKKRIAMAARKVGIDEDMHADKAFAPQEPPTIEWWDQGLLPTPDYSSDSLKIDTPDTIVTVYIQHPIQIEPPQDKHIPAPKPLPLTHKEQKKVRRQRRAAEQKEMQAKIRLGLEPPPPPKIKKSNMMRVLGEEAVRDPTAVEARVNKEIREREENHLAANEGRKLTKEQRLEKLAINQEKDVAKGIQCLVFRIESLANGRHRFKINKNAEQLGLTGICIHSPKFNLVIVEGGSYAVTKYKKLMMNRIEWTEDAAPQEGEEEGAEKLSYGATIAADKNKCTLVWEGELKQKGFRKFSAERCPTDAMAKERLERGKMEYMWTQAKNMVPKDE</sequence>
<protein>
    <submittedName>
        <fullName evidence="8">Similar to Uncharacterized protein C29E6.02 acc. no. Q09856</fullName>
    </submittedName>
</protein>
<feature type="compositionally biased region" description="Low complexity" evidence="5">
    <location>
        <begin position="174"/>
        <end position="185"/>
    </location>
</feature>
<evidence type="ECO:0000259" key="7">
    <source>
        <dbReference type="Pfam" id="PF08572"/>
    </source>
</evidence>
<dbReference type="OrthoDB" id="10264544at2759"/>
<keyword evidence="9" id="KW-1185">Reference proteome</keyword>
<evidence type="ECO:0000256" key="4">
    <source>
        <dbReference type="ARBA" id="ARBA00023242"/>
    </source>
</evidence>
<evidence type="ECO:0000256" key="5">
    <source>
        <dbReference type="SAM" id="MobiDB-lite"/>
    </source>
</evidence>
<dbReference type="GO" id="GO:0000398">
    <property type="term" value="P:mRNA splicing, via spliceosome"/>
    <property type="evidence" value="ECO:0007669"/>
    <property type="project" value="InterPro"/>
</dbReference>
<evidence type="ECO:0000256" key="2">
    <source>
        <dbReference type="ARBA" id="ARBA00022664"/>
    </source>
</evidence>
<feature type="compositionally biased region" description="Basic and acidic residues" evidence="5">
    <location>
        <begin position="109"/>
        <end position="121"/>
    </location>
</feature>
<dbReference type="OMA" id="QAMQPKF"/>
<dbReference type="InterPro" id="IPR013881">
    <property type="entry name" value="Pre-mRNA_splic_Prp3_dom"/>
</dbReference>
<evidence type="ECO:0000256" key="1">
    <source>
        <dbReference type="ARBA" id="ARBA00004123"/>
    </source>
</evidence>
<comment type="subcellular location">
    <subcellularLocation>
        <location evidence="1">Nucleus</location>
    </subcellularLocation>
</comment>
<reference evidence="8 9" key="1">
    <citation type="journal article" date="2013" name="PLoS Genet.">
        <title>The genome and development-dependent transcriptomes of Pyronema confluens: a window into fungal evolution.</title>
        <authorList>
            <person name="Traeger S."/>
            <person name="Altegoer F."/>
            <person name="Freitag M."/>
            <person name="Gabaldon T."/>
            <person name="Kempken F."/>
            <person name="Kumar A."/>
            <person name="Marcet-Houben M."/>
            <person name="Poggeler S."/>
            <person name="Stajich J.E."/>
            <person name="Nowrousian M."/>
        </authorList>
    </citation>
    <scope>NUCLEOTIDE SEQUENCE [LARGE SCALE GENOMIC DNA]</scope>
    <source>
        <strain evidence="9">CBS 100304</strain>
        <tissue evidence="8">Vegetative mycelium</tissue>
    </source>
</reference>
<dbReference type="PANTHER" id="PTHR14212:SF0">
    <property type="entry name" value="U4_U6 SMALL NUCLEAR RIBONUCLEOPROTEIN PRP3"/>
    <property type="match status" value="1"/>
</dbReference>
<dbReference type="eggNOG" id="KOG2769">
    <property type="taxonomic scope" value="Eukaryota"/>
</dbReference>
<dbReference type="Pfam" id="PF06544">
    <property type="entry name" value="Prp3_C"/>
    <property type="match status" value="1"/>
</dbReference>
<name>U4L0E1_PYROM</name>
<evidence type="ECO:0000256" key="3">
    <source>
        <dbReference type="ARBA" id="ARBA00023187"/>
    </source>
</evidence>
<organism evidence="8 9">
    <name type="scientific">Pyronema omphalodes (strain CBS 100304)</name>
    <name type="common">Pyronema confluens</name>
    <dbReference type="NCBI Taxonomy" id="1076935"/>
    <lineage>
        <taxon>Eukaryota</taxon>
        <taxon>Fungi</taxon>
        <taxon>Dikarya</taxon>
        <taxon>Ascomycota</taxon>
        <taxon>Pezizomycotina</taxon>
        <taxon>Pezizomycetes</taxon>
        <taxon>Pezizales</taxon>
        <taxon>Pyronemataceae</taxon>
        <taxon>Pyronema</taxon>
    </lineage>
</organism>
<feature type="domain" description="Pre-mRNA-splicing factor 3" evidence="7">
    <location>
        <begin position="188"/>
        <end position="398"/>
    </location>
</feature>
<dbReference type="InterPro" id="IPR010541">
    <property type="entry name" value="Prp3_C"/>
</dbReference>
<feature type="compositionally biased region" description="Low complexity" evidence="5">
    <location>
        <begin position="40"/>
        <end position="74"/>
    </location>
</feature>
<dbReference type="CDD" id="cd24162">
    <property type="entry name" value="Prp3_C"/>
    <property type="match status" value="1"/>
</dbReference>
<dbReference type="AlphaFoldDB" id="U4L0E1"/>